<dbReference type="InterPro" id="IPR050270">
    <property type="entry name" value="DegV_domain_contain"/>
</dbReference>
<name>A0AAP8PQR3_9STAP</name>
<dbReference type="AlphaFoldDB" id="A0AAP8PQR3"/>
<dbReference type="PROSITE" id="PS51480">
    <property type="entry name" value="DHAL"/>
    <property type="match status" value="1"/>
</dbReference>
<dbReference type="Pfam" id="PF21645">
    <property type="entry name" value="FakA-like_M"/>
    <property type="match status" value="1"/>
</dbReference>
<protein>
    <submittedName>
        <fullName evidence="2">DAK2 domain-containing protein</fullName>
    </submittedName>
</protein>
<accession>A0AAP8PQR3</accession>
<dbReference type="Proteomes" id="UP000242470">
    <property type="component" value="Unassembled WGS sequence"/>
</dbReference>
<dbReference type="NCBIfam" id="TIGR03599">
    <property type="entry name" value="YloV"/>
    <property type="match status" value="1"/>
</dbReference>
<dbReference type="EMBL" id="PPQW01000006">
    <property type="protein sequence ID" value="PNZ69048.1"/>
    <property type="molecule type" value="Genomic_DNA"/>
</dbReference>
<dbReference type="RefSeq" id="WP_059106703.1">
    <property type="nucleotide sequence ID" value="NZ_AP024589.1"/>
</dbReference>
<dbReference type="GeneID" id="64982449"/>
<evidence type="ECO:0000313" key="2">
    <source>
        <dbReference type="EMBL" id="PNZ69048.1"/>
    </source>
</evidence>
<gene>
    <name evidence="2" type="ORF">CD158_01855</name>
</gene>
<comment type="caution">
    <text evidence="2">The sequence shown here is derived from an EMBL/GenBank/DDBJ whole genome shotgun (WGS) entry which is preliminary data.</text>
</comment>
<dbReference type="PANTHER" id="PTHR33434">
    <property type="entry name" value="DEGV DOMAIN-CONTAINING PROTEIN DR_1986-RELATED"/>
    <property type="match status" value="1"/>
</dbReference>
<evidence type="ECO:0000259" key="1">
    <source>
        <dbReference type="PROSITE" id="PS51480"/>
    </source>
</evidence>
<dbReference type="PANTHER" id="PTHR33434:SF4">
    <property type="entry name" value="PHOSPHATASE PROTEIN"/>
    <property type="match status" value="1"/>
</dbReference>
<dbReference type="GO" id="GO:0004371">
    <property type="term" value="F:glycerone kinase activity"/>
    <property type="evidence" value="ECO:0007669"/>
    <property type="project" value="InterPro"/>
</dbReference>
<dbReference type="Gene3D" id="1.25.40.340">
    <property type="match status" value="1"/>
</dbReference>
<dbReference type="InterPro" id="IPR033470">
    <property type="entry name" value="FakA-like_C"/>
</dbReference>
<reference evidence="2 3" key="1">
    <citation type="submission" date="2017-08" db="EMBL/GenBank/DDBJ databases">
        <title>Draft genome sequences of 64 type strains of genus Staph aureus.</title>
        <authorList>
            <person name="Cole K."/>
            <person name="Golubchik T."/>
            <person name="Russell J."/>
            <person name="Foster D."/>
            <person name="Llewelyn M."/>
            <person name="Wilson D."/>
            <person name="Crook D."/>
            <person name="Paul J."/>
        </authorList>
    </citation>
    <scope>NUCLEOTIDE SEQUENCE [LARGE SCALE GENOMIC DNA]</scope>
    <source>
        <strain evidence="2 3">NCTC 12101</strain>
    </source>
</reference>
<dbReference type="Pfam" id="PF02734">
    <property type="entry name" value="Dak2"/>
    <property type="match status" value="1"/>
</dbReference>
<dbReference type="GO" id="GO:0006071">
    <property type="term" value="P:glycerol metabolic process"/>
    <property type="evidence" value="ECO:0007669"/>
    <property type="project" value="InterPro"/>
</dbReference>
<dbReference type="Pfam" id="PF13684">
    <property type="entry name" value="FakA-like_C"/>
    <property type="match status" value="1"/>
</dbReference>
<sequence length="550" mass="60246">MVSKINGQIFSNMIIQGAQNLSNNAELVDSLNVYPVPDGDTGTNMNLTMTSGREAVESNVSHAIGALGQTFSKGLLMGARGNSGVILSQLFRGFCKYIETFEEIDAAQFAKGLEAGVETAYKAIMKPVEGTILTVARDAAKAAVKIAQSTTDCIELMAQTIEAAKQSLDNTPNQLPVLKEVGVVDSGGKGLTLVYEGFLAALKGETIADNKESSKVDTENFVNDEHDFHGVISTEDIIYGYCTEMMVRFDKQKKPFDEQQFREDVSAFGDSLLVISDDEVVKVHVHTETPGEVFNYGQQYGELIKLKSENMREQHREVVRKEQQSMQQTPETVETAVVTISMGDGISELFKSMGATHVISGGQTMNPSTQDIVDVIEKSQCKRAIILPNNKNILMASEQAAEIVDAEVVVIPTRSIPQGISSLFNFDVSDSLADNKARMVEAIEMVTSGAITYAVRDTTIDDVEIKKDAFMGLKEDKIIASHPEQLDTIKALLTDMLDDDSEIVTMITGEDATDSVTDAVVEWLEENYEDVEIDQHEGQQPVYHYLFAVE</sequence>
<dbReference type="InterPro" id="IPR019986">
    <property type="entry name" value="YloV-like"/>
</dbReference>
<dbReference type="InterPro" id="IPR048394">
    <property type="entry name" value="FakA-like_M"/>
</dbReference>
<proteinExistence type="predicted"/>
<evidence type="ECO:0000313" key="3">
    <source>
        <dbReference type="Proteomes" id="UP000242470"/>
    </source>
</evidence>
<dbReference type="InterPro" id="IPR036117">
    <property type="entry name" value="DhaL_dom_sf"/>
</dbReference>
<dbReference type="InterPro" id="IPR004007">
    <property type="entry name" value="DhaL_dom"/>
</dbReference>
<dbReference type="NCBIfam" id="NF038248">
    <property type="entry name" value="FakA_VfrB"/>
    <property type="match status" value="1"/>
</dbReference>
<feature type="domain" description="DhaL" evidence="1">
    <location>
        <begin position="8"/>
        <end position="200"/>
    </location>
</feature>
<dbReference type="SMART" id="SM01120">
    <property type="entry name" value="Dak2"/>
    <property type="match status" value="1"/>
</dbReference>
<dbReference type="SUPFAM" id="SSF101473">
    <property type="entry name" value="DhaL-like"/>
    <property type="match status" value="1"/>
</dbReference>
<dbReference type="SMART" id="SM01121">
    <property type="entry name" value="Dak1_2"/>
    <property type="match status" value="1"/>
</dbReference>
<organism evidence="2 3">
    <name type="scientific">Staphylococcus auricularis</name>
    <dbReference type="NCBI Taxonomy" id="29379"/>
    <lineage>
        <taxon>Bacteria</taxon>
        <taxon>Bacillati</taxon>
        <taxon>Bacillota</taxon>
        <taxon>Bacilli</taxon>
        <taxon>Bacillales</taxon>
        <taxon>Staphylococcaceae</taxon>
        <taxon>Staphylococcus</taxon>
    </lineage>
</organism>